<dbReference type="OMA" id="TCCRETQ"/>
<dbReference type="Proteomes" id="UP000694845">
    <property type="component" value="Unplaced"/>
</dbReference>
<evidence type="ECO:0000256" key="1">
    <source>
        <dbReference type="SAM" id="SignalP"/>
    </source>
</evidence>
<dbReference type="PANTHER" id="PTHR41151:SF1">
    <property type="entry name" value="PARTNER OF BURSICON"/>
    <property type="match status" value="1"/>
</dbReference>
<sequence>MECAGYFLCLLVLQCLVPSTRSYQPGDCNLSFQSIEIQKDVVLASGQVAVCFGTATASSCHGACPSFTASSIYNPAGLTKKCTCCREKEMITQSVILSPCFDPNNGEQIVGEYFMDEFQQPSGCECQPCTL</sequence>
<proteinExistence type="predicted"/>
<protein>
    <submittedName>
        <fullName evidence="3">Partner of bursicon-like</fullName>
    </submittedName>
</protein>
<dbReference type="GeneID" id="110973470"/>
<organism evidence="2 3">
    <name type="scientific">Acanthaster planci</name>
    <name type="common">Crown-of-thorns starfish</name>
    <dbReference type="NCBI Taxonomy" id="133434"/>
    <lineage>
        <taxon>Eukaryota</taxon>
        <taxon>Metazoa</taxon>
        <taxon>Echinodermata</taxon>
        <taxon>Eleutherozoa</taxon>
        <taxon>Asterozoa</taxon>
        <taxon>Asteroidea</taxon>
        <taxon>Valvatacea</taxon>
        <taxon>Valvatida</taxon>
        <taxon>Acanthasteridae</taxon>
        <taxon>Acanthaster</taxon>
    </lineage>
</organism>
<evidence type="ECO:0000313" key="3">
    <source>
        <dbReference type="RefSeq" id="XP_022080008.1"/>
    </source>
</evidence>
<name>A0A8B7XGT9_ACAPL</name>
<dbReference type="GO" id="GO:0007186">
    <property type="term" value="P:G protein-coupled receptor signaling pathway"/>
    <property type="evidence" value="ECO:0007669"/>
    <property type="project" value="TreeGrafter"/>
</dbReference>
<dbReference type="KEGG" id="aplc:110973470"/>
<gene>
    <name evidence="3" type="primary">LOC110973470</name>
</gene>
<keyword evidence="1" id="KW-0732">Signal</keyword>
<dbReference type="GO" id="GO:0005184">
    <property type="term" value="F:neuropeptide hormone activity"/>
    <property type="evidence" value="ECO:0007669"/>
    <property type="project" value="InterPro"/>
</dbReference>
<evidence type="ECO:0000313" key="2">
    <source>
        <dbReference type="Proteomes" id="UP000694845"/>
    </source>
</evidence>
<dbReference type="GO" id="GO:0001664">
    <property type="term" value="F:G protein-coupled receptor binding"/>
    <property type="evidence" value="ECO:0007669"/>
    <property type="project" value="InterPro"/>
</dbReference>
<keyword evidence="2" id="KW-1185">Reference proteome</keyword>
<feature type="signal peptide" evidence="1">
    <location>
        <begin position="1"/>
        <end position="22"/>
    </location>
</feature>
<accession>A0A8B7XGT9</accession>
<dbReference type="PANTHER" id="PTHR41151">
    <property type="entry name" value="PARTNER OF BURSICON"/>
    <property type="match status" value="1"/>
</dbReference>
<dbReference type="AlphaFoldDB" id="A0A8B7XGT9"/>
<reference evidence="3" key="1">
    <citation type="submission" date="2025-08" db="UniProtKB">
        <authorList>
            <consortium name="RefSeq"/>
        </authorList>
    </citation>
    <scope>IDENTIFICATION</scope>
</reference>
<feature type="chain" id="PRO_5034219679" evidence="1">
    <location>
        <begin position="23"/>
        <end position="131"/>
    </location>
</feature>
<dbReference type="RefSeq" id="XP_022080008.1">
    <property type="nucleotide sequence ID" value="XM_022224316.1"/>
</dbReference>
<dbReference type="InterPro" id="IPR034441">
    <property type="entry name" value="Bursicon_suB"/>
</dbReference>
<dbReference type="GO" id="GO:0031395">
    <property type="term" value="C:bursicon neuropeptide hormone complex"/>
    <property type="evidence" value="ECO:0007669"/>
    <property type="project" value="InterPro"/>
</dbReference>
<dbReference type="OrthoDB" id="786951at2759"/>